<feature type="repeat" description="TPR" evidence="5">
    <location>
        <begin position="905"/>
        <end position="938"/>
    </location>
</feature>
<evidence type="ECO:0000256" key="4">
    <source>
        <dbReference type="ARBA" id="ARBA00023163"/>
    </source>
</evidence>
<accession>A0ABW1GZQ3</accession>
<dbReference type="Gene3D" id="1.10.260.40">
    <property type="entry name" value="lambda repressor-like DNA-binding domains"/>
    <property type="match status" value="1"/>
</dbReference>
<dbReference type="SUPFAM" id="SSF47413">
    <property type="entry name" value="lambda repressor-like DNA-binding domains"/>
    <property type="match status" value="1"/>
</dbReference>
<dbReference type="InterPro" id="IPR010982">
    <property type="entry name" value="Lambda_DNA-bd_dom_sf"/>
</dbReference>
<dbReference type="PROSITE" id="PS50005">
    <property type="entry name" value="TPR"/>
    <property type="match status" value="2"/>
</dbReference>
<dbReference type="Gene3D" id="1.10.10.10">
    <property type="entry name" value="Winged helix-like DNA-binding domain superfamily/Winged helix DNA-binding domain"/>
    <property type="match status" value="1"/>
</dbReference>
<feature type="repeat" description="TPR" evidence="5">
    <location>
        <begin position="1026"/>
        <end position="1059"/>
    </location>
</feature>
<evidence type="ECO:0000256" key="2">
    <source>
        <dbReference type="ARBA" id="ARBA00023015"/>
    </source>
</evidence>
<dbReference type="Pfam" id="PF13560">
    <property type="entry name" value="HTH_31"/>
    <property type="match status" value="1"/>
</dbReference>
<evidence type="ECO:0000256" key="1">
    <source>
        <dbReference type="ARBA" id="ARBA00005820"/>
    </source>
</evidence>
<keyword evidence="3 6" id="KW-0238">DNA-binding</keyword>
<evidence type="ECO:0000256" key="7">
    <source>
        <dbReference type="SAM" id="MobiDB-lite"/>
    </source>
</evidence>
<dbReference type="Proteomes" id="UP001596226">
    <property type="component" value="Unassembled WGS sequence"/>
</dbReference>
<feature type="domain" description="OmpR/PhoB-type" evidence="9">
    <location>
        <begin position="83"/>
        <end position="190"/>
    </location>
</feature>
<dbReference type="Gene3D" id="3.40.50.300">
    <property type="entry name" value="P-loop containing nucleotide triphosphate hydrolases"/>
    <property type="match status" value="1"/>
</dbReference>
<dbReference type="Pfam" id="PF03704">
    <property type="entry name" value="BTAD"/>
    <property type="match status" value="1"/>
</dbReference>
<dbReference type="RefSeq" id="WP_377505856.1">
    <property type="nucleotide sequence ID" value="NZ_JBHSQS010000002.1"/>
</dbReference>
<dbReference type="PRINTS" id="PR00364">
    <property type="entry name" value="DISEASERSIST"/>
</dbReference>
<keyword evidence="5" id="KW-0802">TPR repeat</keyword>
<dbReference type="InterPro" id="IPR016032">
    <property type="entry name" value="Sig_transdc_resp-reg_C-effctor"/>
</dbReference>
<dbReference type="InterPro" id="IPR019734">
    <property type="entry name" value="TPR_rpt"/>
</dbReference>
<evidence type="ECO:0000259" key="8">
    <source>
        <dbReference type="PROSITE" id="PS50943"/>
    </source>
</evidence>
<dbReference type="InterPro" id="IPR001867">
    <property type="entry name" value="OmpR/PhoB-type_DNA-bd"/>
</dbReference>
<dbReference type="Pfam" id="PF00486">
    <property type="entry name" value="Trans_reg_C"/>
    <property type="match status" value="1"/>
</dbReference>
<dbReference type="InterPro" id="IPR005158">
    <property type="entry name" value="BTAD"/>
</dbReference>
<dbReference type="SUPFAM" id="SSF46894">
    <property type="entry name" value="C-terminal effector domain of the bipartite response regulators"/>
    <property type="match status" value="1"/>
</dbReference>
<dbReference type="SMART" id="SM01043">
    <property type="entry name" value="BTAD"/>
    <property type="match status" value="1"/>
</dbReference>
<dbReference type="InterPro" id="IPR036388">
    <property type="entry name" value="WH-like_DNA-bd_sf"/>
</dbReference>
<keyword evidence="4" id="KW-0804">Transcription</keyword>
<proteinExistence type="inferred from homology"/>
<dbReference type="InterPro" id="IPR011990">
    <property type="entry name" value="TPR-like_helical_dom_sf"/>
</dbReference>
<dbReference type="SMART" id="SM00862">
    <property type="entry name" value="Trans_reg_C"/>
    <property type="match status" value="1"/>
</dbReference>
<dbReference type="InterPro" id="IPR051677">
    <property type="entry name" value="AfsR-DnrI-RedD_regulator"/>
</dbReference>
<dbReference type="SUPFAM" id="SSF52540">
    <property type="entry name" value="P-loop containing nucleoside triphosphate hydrolases"/>
    <property type="match status" value="1"/>
</dbReference>
<reference evidence="11" key="1">
    <citation type="journal article" date="2019" name="Int. J. Syst. Evol. Microbiol.">
        <title>The Global Catalogue of Microorganisms (GCM) 10K type strain sequencing project: providing services to taxonomists for standard genome sequencing and annotation.</title>
        <authorList>
            <consortium name="The Broad Institute Genomics Platform"/>
            <consortium name="The Broad Institute Genome Sequencing Center for Infectious Disease"/>
            <person name="Wu L."/>
            <person name="Ma J."/>
        </authorList>
    </citation>
    <scope>NUCLEOTIDE SEQUENCE [LARGE SCALE GENOMIC DNA]</scope>
    <source>
        <strain evidence="11">CGMCC 4.7144</strain>
    </source>
</reference>
<dbReference type="Gene3D" id="1.25.40.10">
    <property type="entry name" value="Tetratricopeptide repeat domain"/>
    <property type="match status" value="3"/>
</dbReference>
<dbReference type="Pfam" id="PF00931">
    <property type="entry name" value="NB-ARC"/>
    <property type="match status" value="1"/>
</dbReference>
<dbReference type="CDD" id="cd00093">
    <property type="entry name" value="HTH_XRE"/>
    <property type="match status" value="1"/>
</dbReference>
<dbReference type="InterPro" id="IPR027417">
    <property type="entry name" value="P-loop_NTPase"/>
</dbReference>
<dbReference type="PROSITE" id="PS51755">
    <property type="entry name" value="OMPR_PHOB"/>
    <property type="match status" value="1"/>
</dbReference>
<evidence type="ECO:0000256" key="3">
    <source>
        <dbReference type="ARBA" id="ARBA00023125"/>
    </source>
</evidence>
<evidence type="ECO:0000256" key="5">
    <source>
        <dbReference type="PROSITE-ProRule" id="PRU00339"/>
    </source>
</evidence>
<dbReference type="SMART" id="SM00028">
    <property type="entry name" value="TPR"/>
    <property type="match status" value="5"/>
</dbReference>
<dbReference type="CDD" id="cd15831">
    <property type="entry name" value="BTAD"/>
    <property type="match status" value="1"/>
</dbReference>
<protein>
    <submittedName>
        <fullName evidence="10">BTAD domain-containing putative transcriptional regulator</fullName>
    </submittedName>
</protein>
<dbReference type="SUPFAM" id="SSF48452">
    <property type="entry name" value="TPR-like"/>
    <property type="match status" value="4"/>
</dbReference>
<dbReference type="PROSITE" id="PS50943">
    <property type="entry name" value="HTH_CROC1"/>
    <property type="match status" value="1"/>
</dbReference>
<comment type="caution">
    <text evidence="10">The sequence shown here is derived from an EMBL/GenBank/DDBJ whole genome shotgun (WGS) entry which is preliminary data.</text>
</comment>
<dbReference type="EMBL" id="JBHSQS010000002">
    <property type="protein sequence ID" value="MFC5922656.1"/>
    <property type="molecule type" value="Genomic_DNA"/>
</dbReference>
<feature type="compositionally biased region" description="Polar residues" evidence="7">
    <location>
        <begin position="65"/>
        <end position="74"/>
    </location>
</feature>
<dbReference type="SMART" id="SM00530">
    <property type="entry name" value="HTH_XRE"/>
    <property type="match status" value="1"/>
</dbReference>
<feature type="DNA-binding region" description="OmpR/PhoB-type" evidence="6">
    <location>
        <begin position="83"/>
        <end position="190"/>
    </location>
</feature>
<evidence type="ECO:0000313" key="11">
    <source>
        <dbReference type="Proteomes" id="UP001596226"/>
    </source>
</evidence>
<comment type="similarity">
    <text evidence="1">Belongs to the AfsR/DnrI/RedD regulatory family.</text>
</comment>
<sequence>MDFADVLRQHRQAVNLSQQELSKKAGLSVATIRDLEQRRTRHPHPRSVRALVEALRLTGQQAASFQERTRSIQPSRLDPAIPDPELATSSATPIRIEVLGPLVLKRGAALVSLQSEGARTVVGRLALSPDRTVPRDQLIDLLWGDRPPPGAVRLLQAYVTRARQVLEPLRPPREQSKILMLVPGGYRLSSAPGQIDVAQFRQLVQESADPADPTRALTLIETALELWRDDPLSDVPRLHGHPLVSRLVEEKIAATLLFARICAAQDAHQRALPLLRALSESHTLHEPVHLRLIAALAETGHQAEALAAYGKIRGRLADDLGIDPGPELIELHQRVLRQEVVLSRPAGVPPAQSAVERTGPVRGVTAPPPQELPAASACFIGRSAALAKLNSILPSSDGFAPAVAIAAIVGTAGVGKTALATHWALKVVDHFPDGQLYVDLHGYSTEPPMQPIEVLGALLRSLGIRPDAIPADTDRAAAMYRSILASRRVLVVLDNARSVEQLRPLIPGGAGCLVLATSRDRLTGLVAREGAHRVSLDVLTPYESRRLLSHMLNEQRVLAEPDAADQLANICAHLPLALRIAAAYLADHRRQSIADYVSLLQVPDRLATLGVTDDAGSAVRIAFDLSYAAIPRQSQRLFQLLGLVPGRTYTPNAAAALYGTTQAHAERMLDQLAAAHLVEECAPGRYTFHGLLRHYAHERATLLGGVGETRALNGLLNWYVHGVGVAAKILYPQLLRPAEPTNTSIIPSLVLEGKAEALAWLDDEWNNLRAAIQCAADRGRWTTVWLLADGLRGYLWQRVGPTSWLRVSQMGLAAAKHSKDPAAEAAMNMSLGQVYCVLGGSRAAIEHTTLAMRISSRLAWSTRRVSAITNLGIIYSEFGQAEASARLHRRAVRHWRRQGRRLQEAVSLNNLGTSYRLMGRLGQAVETLDRGLSLLEENAQTGAARAALLESLGSTYHDLGQNQRALVALSRSLTISREYGYLRRELNALIGITTIRVAGGDLQMAAKLVGEVEILFQQVRGSCNDGEFLSLMAALSAAEGDQEKAIRCYERALSFRPALRAHPRIVAKLGLATSYARLGHSTAANSHAAGALALADRNRYAILKGLALTALAEAQLSSGEHEEAKAYAIRAGNSHRRTGHLPGEERALSVLARVSASGDHP</sequence>
<dbReference type="Pfam" id="PF13424">
    <property type="entry name" value="TPR_12"/>
    <property type="match status" value="1"/>
</dbReference>
<dbReference type="InterPro" id="IPR001387">
    <property type="entry name" value="Cro/C1-type_HTH"/>
</dbReference>
<keyword evidence="11" id="KW-1185">Reference proteome</keyword>
<dbReference type="InterPro" id="IPR002182">
    <property type="entry name" value="NB-ARC"/>
</dbReference>
<dbReference type="PANTHER" id="PTHR35807">
    <property type="entry name" value="TRANSCRIPTIONAL REGULATOR REDD-RELATED"/>
    <property type="match status" value="1"/>
</dbReference>
<evidence type="ECO:0000256" key="6">
    <source>
        <dbReference type="PROSITE-ProRule" id="PRU01091"/>
    </source>
</evidence>
<evidence type="ECO:0000259" key="9">
    <source>
        <dbReference type="PROSITE" id="PS51755"/>
    </source>
</evidence>
<gene>
    <name evidence="10" type="ORF">ACFQGL_04780</name>
</gene>
<feature type="region of interest" description="Disordered" evidence="7">
    <location>
        <begin position="65"/>
        <end position="86"/>
    </location>
</feature>
<dbReference type="PANTHER" id="PTHR35807:SF1">
    <property type="entry name" value="TRANSCRIPTIONAL REGULATOR REDD"/>
    <property type="match status" value="1"/>
</dbReference>
<feature type="domain" description="HTH cro/C1-type" evidence="8">
    <location>
        <begin position="7"/>
        <end position="62"/>
    </location>
</feature>
<keyword evidence="2" id="KW-0805">Transcription regulation</keyword>
<name>A0ABW1GZQ3_9ACTN</name>
<evidence type="ECO:0000313" key="10">
    <source>
        <dbReference type="EMBL" id="MFC5922656.1"/>
    </source>
</evidence>
<organism evidence="10 11">
    <name type="scientific">Micromonospora vulcania</name>
    <dbReference type="NCBI Taxonomy" id="1441873"/>
    <lineage>
        <taxon>Bacteria</taxon>
        <taxon>Bacillati</taxon>
        <taxon>Actinomycetota</taxon>
        <taxon>Actinomycetes</taxon>
        <taxon>Micromonosporales</taxon>
        <taxon>Micromonosporaceae</taxon>
        <taxon>Micromonospora</taxon>
    </lineage>
</organism>